<dbReference type="EMBL" id="CP042425">
    <property type="protein sequence ID" value="QEL14596.1"/>
    <property type="molecule type" value="Genomic_DNA"/>
</dbReference>
<dbReference type="SUPFAM" id="SSF52540">
    <property type="entry name" value="P-loop containing nucleoside triphosphate hydrolases"/>
    <property type="match status" value="1"/>
</dbReference>
<organism evidence="1 2">
    <name type="scientific">Limnoglobus roseus</name>
    <dbReference type="NCBI Taxonomy" id="2598579"/>
    <lineage>
        <taxon>Bacteria</taxon>
        <taxon>Pseudomonadati</taxon>
        <taxon>Planctomycetota</taxon>
        <taxon>Planctomycetia</taxon>
        <taxon>Gemmatales</taxon>
        <taxon>Gemmataceae</taxon>
        <taxon>Limnoglobus</taxon>
    </lineage>
</organism>
<dbReference type="KEGG" id="lrs:PX52LOC_01487"/>
<evidence type="ECO:0000313" key="1">
    <source>
        <dbReference type="EMBL" id="QEL14596.1"/>
    </source>
</evidence>
<dbReference type="RefSeq" id="WP_149109481.1">
    <property type="nucleotide sequence ID" value="NZ_CP042425.1"/>
</dbReference>
<dbReference type="InterPro" id="IPR027417">
    <property type="entry name" value="P-loop_NTPase"/>
</dbReference>
<dbReference type="PANTHER" id="PTHR39206">
    <property type="entry name" value="SLL8004 PROTEIN"/>
    <property type="match status" value="1"/>
</dbReference>
<accession>A0A5C1A973</accession>
<dbReference type="Pfam" id="PF13671">
    <property type="entry name" value="AAA_33"/>
    <property type="match status" value="1"/>
</dbReference>
<dbReference type="OrthoDB" id="9791543at2"/>
<reference evidence="2" key="1">
    <citation type="submission" date="2019-08" db="EMBL/GenBank/DDBJ databases">
        <title>Limnoglobus roseus gen. nov., sp. nov., a novel freshwater planctomycete with a giant genome from the family Gemmataceae.</title>
        <authorList>
            <person name="Kulichevskaya I.S."/>
            <person name="Naumoff D.G."/>
            <person name="Miroshnikov K."/>
            <person name="Ivanova A."/>
            <person name="Philippov D.A."/>
            <person name="Hakobyan A."/>
            <person name="Rijpstra I.C."/>
            <person name="Sinninghe Damste J.S."/>
            <person name="Liesack W."/>
            <person name="Dedysh S.N."/>
        </authorList>
    </citation>
    <scope>NUCLEOTIDE SEQUENCE [LARGE SCALE GENOMIC DNA]</scope>
    <source>
        <strain evidence="2">PX52</strain>
    </source>
</reference>
<evidence type="ECO:0000313" key="2">
    <source>
        <dbReference type="Proteomes" id="UP000324974"/>
    </source>
</evidence>
<keyword evidence="2" id="KW-1185">Reference proteome</keyword>
<sequence length="192" mass="21772">MPRVVVLAGINGAGKTTASQDLLTRVLEIPTFVNADAIARGLNGLNPEAEAFRAGRIMLQQMDRLAEQRESFAFETTLAARTYASWLGDLRIAGYEVYLFYYWLESPELAIGRVASRVKSGGHFVPDDTIRQRYSRSVRNFFELYRQHADVWEVNENSFGDKRLIGCGFANDYLEVVDPDRWAAFERSQNHG</sequence>
<gene>
    <name evidence="1" type="ORF">PX52LOC_01487</name>
</gene>
<proteinExistence type="predicted"/>
<dbReference type="AlphaFoldDB" id="A0A5C1A973"/>
<dbReference type="Proteomes" id="UP000324974">
    <property type="component" value="Chromosome"/>
</dbReference>
<protein>
    <submittedName>
        <fullName evidence="1">Zeta toxin family protein</fullName>
    </submittedName>
</protein>
<dbReference type="PANTHER" id="PTHR39206:SF1">
    <property type="entry name" value="SLL8004 PROTEIN"/>
    <property type="match status" value="1"/>
</dbReference>
<name>A0A5C1A973_9BACT</name>
<dbReference type="Gene3D" id="3.40.50.300">
    <property type="entry name" value="P-loop containing nucleotide triphosphate hydrolases"/>
    <property type="match status" value="1"/>
</dbReference>